<feature type="domain" description="ABM" evidence="2">
    <location>
        <begin position="28"/>
        <end position="125"/>
    </location>
</feature>
<dbReference type="InterPro" id="IPR007138">
    <property type="entry name" value="ABM_dom"/>
</dbReference>
<dbReference type="EMBL" id="FOSF01000005">
    <property type="protein sequence ID" value="SFJ87432.1"/>
    <property type="molecule type" value="Genomic_DNA"/>
</dbReference>
<dbReference type="AlphaFoldDB" id="A0A662Z743"/>
<dbReference type="Gene3D" id="3.30.70.100">
    <property type="match status" value="1"/>
</dbReference>
<dbReference type="PROSITE" id="PS51725">
    <property type="entry name" value="ABM"/>
    <property type="match status" value="1"/>
</dbReference>
<name>A0A662Z743_9GAMM</name>
<gene>
    <name evidence="3" type="ORF">SAMN04487865_100557</name>
</gene>
<dbReference type="InterPro" id="IPR011008">
    <property type="entry name" value="Dimeric_a/b-barrel"/>
</dbReference>
<evidence type="ECO:0000256" key="1">
    <source>
        <dbReference type="SAM" id="SignalP"/>
    </source>
</evidence>
<proteinExistence type="predicted"/>
<dbReference type="InterPro" id="IPR050744">
    <property type="entry name" value="AI-2_Isomerase_LsrG"/>
</dbReference>
<reference evidence="3 4" key="1">
    <citation type="submission" date="2016-10" db="EMBL/GenBank/DDBJ databases">
        <authorList>
            <person name="Varghese N."/>
            <person name="Submissions S."/>
        </authorList>
    </citation>
    <scope>NUCLEOTIDE SEQUENCE [LARGE SCALE GENOMIC DNA]</scope>
    <source>
        <strain evidence="3 4">22B</strain>
    </source>
</reference>
<keyword evidence="3" id="KW-0560">Oxidoreductase</keyword>
<keyword evidence="3" id="KW-0503">Monooxygenase</keyword>
<protein>
    <submittedName>
        <fullName evidence="3">Quinol monooxygenase YgiN</fullName>
    </submittedName>
</protein>
<keyword evidence="4" id="KW-1185">Reference proteome</keyword>
<dbReference type="PANTHER" id="PTHR33336:SF3">
    <property type="entry name" value="ABM DOMAIN-CONTAINING PROTEIN"/>
    <property type="match status" value="1"/>
</dbReference>
<sequence length="133" mass="14968">MKILLSLILGVFCMAGFQASAAVNDGMIVRIAKIEVEPNSLDEYLVFLKENGEASLEKEKGVISLFAMQDKEKPNLISIVEIYKDQETYQQHIKTAHFQKYKTGTIKMVKKLELIDMDAVDPTVIGKIFVKAE</sequence>
<evidence type="ECO:0000259" key="2">
    <source>
        <dbReference type="PROSITE" id="PS51725"/>
    </source>
</evidence>
<organism evidence="3 4">
    <name type="scientific">Succinivibrio dextrinosolvens</name>
    <dbReference type="NCBI Taxonomy" id="83771"/>
    <lineage>
        <taxon>Bacteria</taxon>
        <taxon>Pseudomonadati</taxon>
        <taxon>Pseudomonadota</taxon>
        <taxon>Gammaproteobacteria</taxon>
        <taxon>Aeromonadales</taxon>
        <taxon>Succinivibrionaceae</taxon>
        <taxon>Succinivibrio</taxon>
    </lineage>
</organism>
<dbReference type="Pfam" id="PF03992">
    <property type="entry name" value="ABM"/>
    <property type="match status" value="1"/>
</dbReference>
<accession>A0A662Z743</accession>
<feature type="chain" id="PRO_5024929244" evidence="1">
    <location>
        <begin position="22"/>
        <end position="133"/>
    </location>
</feature>
<dbReference type="GO" id="GO:0004497">
    <property type="term" value="F:monooxygenase activity"/>
    <property type="evidence" value="ECO:0007669"/>
    <property type="project" value="UniProtKB-KW"/>
</dbReference>
<dbReference type="Proteomes" id="UP000243374">
    <property type="component" value="Unassembled WGS sequence"/>
</dbReference>
<dbReference type="SUPFAM" id="SSF54909">
    <property type="entry name" value="Dimeric alpha+beta barrel"/>
    <property type="match status" value="1"/>
</dbReference>
<feature type="signal peptide" evidence="1">
    <location>
        <begin position="1"/>
        <end position="21"/>
    </location>
</feature>
<keyword evidence="1" id="KW-0732">Signal</keyword>
<evidence type="ECO:0000313" key="4">
    <source>
        <dbReference type="Proteomes" id="UP000243374"/>
    </source>
</evidence>
<dbReference type="PANTHER" id="PTHR33336">
    <property type="entry name" value="QUINOL MONOOXYGENASE YGIN-RELATED"/>
    <property type="match status" value="1"/>
</dbReference>
<evidence type="ECO:0000313" key="3">
    <source>
        <dbReference type="EMBL" id="SFJ87432.1"/>
    </source>
</evidence>
<dbReference type="RefSeq" id="WP_206735577.1">
    <property type="nucleotide sequence ID" value="NZ_CP047056.1"/>
</dbReference>